<dbReference type="InterPro" id="IPR002591">
    <property type="entry name" value="Phosphodiest/P_Trfase"/>
</dbReference>
<dbReference type="SUPFAM" id="SSF53649">
    <property type="entry name" value="Alkaline phosphatase-like"/>
    <property type="match status" value="1"/>
</dbReference>
<accession>A0ABD2QGU1</accession>
<reference evidence="1 2" key="1">
    <citation type="submission" date="2024-11" db="EMBL/GenBank/DDBJ databases">
        <title>Adaptive evolution of stress response genes in parasites aligns with host niche diversity.</title>
        <authorList>
            <person name="Hahn C."/>
            <person name="Resl P."/>
        </authorList>
    </citation>
    <scope>NUCLEOTIDE SEQUENCE [LARGE SCALE GENOMIC DNA]</scope>
    <source>
        <strain evidence="1">EGGRZ-B1_66</strain>
        <tissue evidence="1">Body</tissue>
    </source>
</reference>
<dbReference type="PANTHER" id="PTHR10151">
    <property type="entry name" value="ECTONUCLEOTIDE PYROPHOSPHATASE/PHOSPHODIESTERASE"/>
    <property type="match status" value="1"/>
</dbReference>
<dbReference type="GO" id="GO:0016787">
    <property type="term" value="F:hydrolase activity"/>
    <property type="evidence" value="ECO:0007669"/>
    <property type="project" value="UniProtKB-ARBA"/>
</dbReference>
<sequence length="477" mass="54548">ITSSEVAAQKVLLLFLEGLKNDFYGLPHQLIPSIHLLAKKGFQAKATINTFPPRCTPNLYTLATGSYSENHGMVDDVMYDPKTGATFHSTAGQSSQTGWFESKREPLWVTNQRNGFETGTIQWPGTEEQSFGVLPTFYMNAEAAEISFDYKLRTSLTWLRRPNTSLVMLYHSEPGNTIRKSGIEGPGRKIFEDLDKSLGFLMREIEKDPFLRGKLNLFITSDHGMIFPQKTSTKVDISAMEANYYHERTSSPTFLNIWLKNGSSPINFKYSLRDTLSKNPQMKLFEKMEIPSQLRYRNHRRIGDLIMYLESQNSFKMKAAEEAPITESFLYGYTNEQKASLYFEEMHPIFMAQGPAIKAGIDLSDPFHLVDVYVLICWIIGAREPWENDGSIDRVTAILSEPPNAMELFTFKEYVSGKRTPLRDESSQYTIRSLQNTEPKLFMNNGIVPYNKKTRALDYERIVLIGKLRLARSTQHI</sequence>
<evidence type="ECO:0000313" key="1">
    <source>
        <dbReference type="EMBL" id="KAL3318760.1"/>
    </source>
</evidence>
<gene>
    <name evidence="1" type="primary">ENPP4_1</name>
    <name evidence="1" type="ORF">Ciccas_002587</name>
</gene>
<proteinExistence type="predicted"/>
<protein>
    <submittedName>
        <fullName evidence="1">Bis(5'-adenosyl)-triphosphatase enpp4</fullName>
    </submittedName>
</protein>
<dbReference type="CDD" id="cd16018">
    <property type="entry name" value="Enpp"/>
    <property type="match status" value="1"/>
</dbReference>
<organism evidence="1 2">
    <name type="scientific">Cichlidogyrus casuarinus</name>
    <dbReference type="NCBI Taxonomy" id="1844966"/>
    <lineage>
        <taxon>Eukaryota</taxon>
        <taxon>Metazoa</taxon>
        <taxon>Spiralia</taxon>
        <taxon>Lophotrochozoa</taxon>
        <taxon>Platyhelminthes</taxon>
        <taxon>Monogenea</taxon>
        <taxon>Monopisthocotylea</taxon>
        <taxon>Dactylogyridea</taxon>
        <taxon>Ancyrocephalidae</taxon>
        <taxon>Cichlidogyrus</taxon>
    </lineage>
</organism>
<dbReference type="Gene3D" id="3.40.720.10">
    <property type="entry name" value="Alkaline Phosphatase, subunit A"/>
    <property type="match status" value="1"/>
</dbReference>
<name>A0ABD2QGU1_9PLAT</name>
<evidence type="ECO:0000313" key="2">
    <source>
        <dbReference type="Proteomes" id="UP001626550"/>
    </source>
</evidence>
<feature type="non-terminal residue" evidence="1">
    <location>
        <position position="1"/>
    </location>
</feature>
<keyword evidence="2" id="KW-1185">Reference proteome</keyword>
<dbReference type="InterPro" id="IPR017850">
    <property type="entry name" value="Alkaline_phosphatase_core_sf"/>
</dbReference>
<dbReference type="Proteomes" id="UP001626550">
    <property type="component" value="Unassembled WGS sequence"/>
</dbReference>
<dbReference type="AlphaFoldDB" id="A0ABD2QGU1"/>
<comment type="caution">
    <text evidence="1">The sequence shown here is derived from an EMBL/GenBank/DDBJ whole genome shotgun (WGS) entry which is preliminary data.</text>
</comment>
<dbReference type="PANTHER" id="PTHR10151:SF120">
    <property type="entry name" value="BIS(5'-ADENOSYL)-TRIPHOSPHATASE"/>
    <property type="match status" value="1"/>
</dbReference>
<dbReference type="Gene3D" id="3.30.1360.180">
    <property type="match status" value="1"/>
</dbReference>
<dbReference type="EMBL" id="JBJKFK010000207">
    <property type="protein sequence ID" value="KAL3318760.1"/>
    <property type="molecule type" value="Genomic_DNA"/>
</dbReference>
<dbReference type="Pfam" id="PF01663">
    <property type="entry name" value="Phosphodiest"/>
    <property type="match status" value="1"/>
</dbReference>